<protein>
    <submittedName>
        <fullName evidence="8">AbsV</fullName>
    </submittedName>
</protein>
<dbReference type="SUPFAM" id="SSF48264">
    <property type="entry name" value="Cytochrome P450"/>
    <property type="match status" value="1"/>
</dbReference>
<evidence type="ECO:0000256" key="1">
    <source>
        <dbReference type="ARBA" id="ARBA00010617"/>
    </source>
</evidence>
<dbReference type="Pfam" id="PF00067">
    <property type="entry name" value="p450"/>
    <property type="match status" value="1"/>
</dbReference>
<dbReference type="GO" id="GO:0016705">
    <property type="term" value="F:oxidoreductase activity, acting on paired donors, with incorporation or reduction of molecular oxygen"/>
    <property type="evidence" value="ECO:0007669"/>
    <property type="project" value="InterPro"/>
</dbReference>
<evidence type="ECO:0000313" key="8">
    <source>
        <dbReference type="EMBL" id="ARE67844.1"/>
    </source>
</evidence>
<evidence type="ECO:0000256" key="4">
    <source>
        <dbReference type="ARBA" id="ARBA00023002"/>
    </source>
</evidence>
<dbReference type="InterPro" id="IPR036396">
    <property type="entry name" value="Cyt_P450_sf"/>
</dbReference>
<dbReference type="GO" id="GO:0005506">
    <property type="term" value="F:iron ion binding"/>
    <property type="evidence" value="ECO:0007669"/>
    <property type="project" value="InterPro"/>
</dbReference>
<proteinExistence type="inferred from homology"/>
<reference evidence="8" key="1">
    <citation type="journal article" date="2017" name="J. Nat. Prod.">
        <title>Bi- and Tetracyclic Spirotetronates from the Coal Mine Fire Isolate Streptomyces sp. LC-6-2.</title>
        <authorList>
            <person name="Wang X."/>
            <person name="Elshahawi S.I."/>
            <person name="Cai W."/>
            <person name="Zhang Y."/>
            <person name="Ponomareva L.V."/>
            <person name="Chen X."/>
            <person name="Copley G.C."/>
            <person name="Hower J.C."/>
            <person name="Zhan C.G."/>
            <person name="Parkin S."/>
            <person name="Rohr J."/>
            <person name="Van Lanen S.G."/>
            <person name="Shaaban K.A."/>
            <person name="Thorson J.S."/>
        </authorList>
    </citation>
    <scope>NUCLEOTIDE SEQUENCE</scope>
    <source>
        <strain evidence="8">LC-6-2</strain>
    </source>
</reference>
<keyword evidence="2 7" id="KW-0349">Heme</keyword>
<dbReference type="GO" id="GO:0020037">
    <property type="term" value="F:heme binding"/>
    <property type="evidence" value="ECO:0007669"/>
    <property type="project" value="InterPro"/>
</dbReference>
<dbReference type="InterPro" id="IPR002397">
    <property type="entry name" value="Cyt_P450_B"/>
</dbReference>
<dbReference type="PRINTS" id="PR00385">
    <property type="entry name" value="P450"/>
</dbReference>
<dbReference type="FunFam" id="1.10.630.10:FF:000018">
    <property type="entry name" value="Cytochrome P450 monooxygenase"/>
    <property type="match status" value="1"/>
</dbReference>
<dbReference type="GO" id="GO:0004497">
    <property type="term" value="F:monooxygenase activity"/>
    <property type="evidence" value="ECO:0007669"/>
    <property type="project" value="UniProtKB-KW"/>
</dbReference>
<comment type="similarity">
    <text evidence="1 7">Belongs to the cytochrome P450 family.</text>
</comment>
<dbReference type="PROSITE" id="PS00086">
    <property type="entry name" value="CYTOCHROME_P450"/>
    <property type="match status" value="1"/>
</dbReference>
<evidence type="ECO:0000256" key="7">
    <source>
        <dbReference type="RuleBase" id="RU000461"/>
    </source>
</evidence>
<dbReference type="AlphaFoldDB" id="A0A1V0QH77"/>
<name>A0A1V0QH77_9ACTN</name>
<accession>A0A1V0QH77</accession>
<dbReference type="PRINTS" id="PR00359">
    <property type="entry name" value="BP450"/>
</dbReference>
<keyword evidence="4 7" id="KW-0560">Oxidoreductase</keyword>
<sequence>MAEAEAPPYPQPRTCPYQPPAGYREIAESGPVLKVTLFDGRESWMITGYKESREILTHPNLSSLRTHPNFPIVAPRFRSQIARSLALIAMDPPVHDTYRRYLNPHFSLKQVRRMRPEIEKIVSGFVDRIIAQGPPADLVPLLAVPLPSLIICRHLGVPYEDHEFFQDASGKVMLGTEEESATAAQNLVDYIDALVTEQIKSPTDGLLGRLVTERVLTGDIGHEELVSIALVLLIAAHETTSSSLALGVITLLEHPDQLAKLLEDRDRLPGAVEELLRFIATTDLVATRVAKGDIEIAGHLIREGEAVLVSGTLANRDAKFHERPDEFDVLRSDTHHVTFGFGIHQCLGQNLARLELEIAFRELFTRLPGLRLATDVADLPILGAGTVQRVLSLPVEW</sequence>
<dbReference type="Gene3D" id="1.10.630.10">
    <property type="entry name" value="Cytochrome P450"/>
    <property type="match status" value="1"/>
</dbReference>
<keyword evidence="5 7" id="KW-0408">Iron</keyword>
<dbReference type="InterPro" id="IPR017972">
    <property type="entry name" value="Cyt_P450_CS"/>
</dbReference>
<dbReference type="PANTHER" id="PTHR46696:SF1">
    <property type="entry name" value="CYTOCHROME P450 YJIB-RELATED"/>
    <property type="match status" value="1"/>
</dbReference>
<evidence type="ECO:0000256" key="3">
    <source>
        <dbReference type="ARBA" id="ARBA00022723"/>
    </source>
</evidence>
<evidence type="ECO:0000256" key="2">
    <source>
        <dbReference type="ARBA" id="ARBA00022617"/>
    </source>
</evidence>
<keyword evidence="6 7" id="KW-0503">Monooxygenase</keyword>
<evidence type="ECO:0000256" key="6">
    <source>
        <dbReference type="ARBA" id="ARBA00023033"/>
    </source>
</evidence>
<evidence type="ECO:0000256" key="5">
    <source>
        <dbReference type="ARBA" id="ARBA00023004"/>
    </source>
</evidence>
<keyword evidence="3 7" id="KW-0479">Metal-binding</keyword>
<dbReference type="CDD" id="cd11030">
    <property type="entry name" value="CYP105-like"/>
    <property type="match status" value="1"/>
</dbReference>
<dbReference type="EMBL" id="KY432814">
    <property type="protein sequence ID" value="ARE67844.1"/>
    <property type="molecule type" value="Genomic_DNA"/>
</dbReference>
<dbReference type="PANTHER" id="PTHR46696">
    <property type="entry name" value="P450, PUTATIVE (EUROFUNG)-RELATED"/>
    <property type="match status" value="1"/>
</dbReference>
<organism evidence="8">
    <name type="scientific">Streptomyces sp. LC-6-2</name>
    <dbReference type="NCBI Taxonomy" id="1676287"/>
    <lineage>
        <taxon>Bacteria</taxon>
        <taxon>Bacillati</taxon>
        <taxon>Actinomycetota</taxon>
        <taxon>Actinomycetes</taxon>
        <taxon>Kitasatosporales</taxon>
        <taxon>Streptomycetaceae</taxon>
        <taxon>Streptomyces</taxon>
    </lineage>
</organism>
<dbReference type="InterPro" id="IPR001128">
    <property type="entry name" value="Cyt_P450"/>
</dbReference>